<gene>
    <name evidence="1" type="ORF">IQ31_01578</name>
</gene>
<name>A0A562MQH1_9SPHI</name>
<dbReference type="Proteomes" id="UP000315908">
    <property type="component" value="Unassembled WGS sequence"/>
</dbReference>
<reference evidence="1 2" key="1">
    <citation type="journal article" date="2015" name="Stand. Genomic Sci.">
        <title>Genomic Encyclopedia of Bacterial and Archaeal Type Strains, Phase III: the genomes of soil and plant-associated and newly described type strains.</title>
        <authorList>
            <person name="Whitman W.B."/>
            <person name="Woyke T."/>
            <person name="Klenk H.P."/>
            <person name="Zhou Y."/>
            <person name="Lilburn T.G."/>
            <person name="Beck B.J."/>
            <person name="De Vos P."/>
            <person name="Vandamme P."/>
            <person name="Eisen J.A."/>
            <person name="Garrity G."/>
            <person name="Hugenholtz P."/>
            <person name="Kyrpides N.C."/>
        </authorList>
    </citation>
    <scope>NUCLEOTIDE SEQUENCE [LARGE SCALE GENOMIC DNA]</scope>
    <source>
        <strain evidence="1 2">CGMCC 1.6855</strain>
    </source>
</reference>
<organism evidence="1 2">
    <name type="scientific">Sphingobacterium siyangense</name>
    <dbReference type="NCBI Taxonomy" id="459529"/>
    <lineage>
        <taxon>Bacteria</taxon>
        <taxon>Pseudomonadati</taxon>
        <taxon>Bacteroidota</taxon>
        <taxon>Sphingobacteriia</taxon>
        <taxon>Sphingobacteriales</taxon>
        <taxon>Sphingobacteriaceae</taxon>
        <taxon>Sphingobacterium</taxon>
    </lineage>
</organism>
<dbReference type="OrthoDB" id="9948175at2"/>
<sequence length="71" mass="8462">MQLYFTEDEMAEFLLARGYVIMMAVEELEVNTYQNVFLQEQKEVIKAFKGNYSDDLQEAFKRELKTKILTQ</sequence>
<evidence type="ECO:0000313" key="2">
    <source>
        <dbReference type="Proteomes" id="UP000315908"/>
    </source>
</evidence>
<dbReference type="EMBL" id="VLKR01000006">
    <property type="protein sequence ID" value="TWI22173.1"/>
    <property type="molecule type" value="Genomic_DNA"/>
</dbReference>
<proteinExistence type="predicted"/>
<protein>
    <submittedName>
        <fullName evidence="1">Uncharacterized protein</fullName>
    </submittedName>
</protein>
<dbReference type="RefSeq" id="WP_145327614.1">
    <property type="nucleotide sequence ID" value="NZ_VLKR01000006.1"/>
</dbReference>
<evidence type="ECO:0000313" key="1">
    <source>
        <dbReference type="EMBL" id="TWI22173.1"/>
    </source>
</evidence>
<dbReference type="AlphaFoldDB" id="A0A562MQH1"/>
<accession>A0A562MQH1</accession>
<comment type="caution">
    <text evidence="1">The sequence shown here is derived from an EMBL/GenBank/DDBJ whole genome shotgun (WGS) entry which is preliminary data.</text>
</comment>